<dbReference type="EMBL" id="BSVA01000001">
    <property type="protein sequence ID" value="GMA92420.1"/>
    <property type="molecule type" value="Genomic_DNA"/>
</dbReference>
<evidence type="ECO:0000313" key="2">
    <source>
        <dbReference type="Proteomes" id="UP001157069"/>
    </source>
</evidence>
<dbReference type="Proteomes" id="UP001157069">
    <property type="component" value="Unassembled WGS sequence"/>
</dbReference>
<evidence type="ECO:0008006" key="3">
    <source>
        <dbReference type="Google" id="ProtNLM"/>
    </source>
</evidence>
<accession>A0ABQ6JYQ3</accession>
<keyword evidence="2" id="KW-1185">Reference proteome</keyword>
<organism evidence="1 2">
    <name type="scientific">Homoserinibacter gongjuensis</name>
    <dbReference type="NCBI Taxonomy" id="1162968"/>
    <lineage>
        <taxon>Bacteria</taxon>
        <taxon>Bacillati</taxon>
        <taxon>Actinomycetota</taxon>
        <taxon>Actinomycetes</taxon>
        <taxon>Micrococcales</taxon>
        <taxon>Microbacteriaceae</taxon>
        <taxon>Homoserinibacter</taxon>
    </lineage>
</organism>
<dbReference type="InterPro" id="IPR017850">
    <property type="entry name" value="Alkaline_phosphatase_core_sf"/>
</dbReference>
<proteinExistence type="predicted"/>
<protein>
    <recommendedName>
        <fullName evidence="3">Alkaline phosphatase family protein</fullName>
    </recommendedName>
</protein>
<dbReference type="Pfam" id="PF01663">
    <property type="entry name" value="Phosphodiest"/>
    <property type="match status" value="1"/>
</dbReference>
<evidence type="ECO:0000313" key="1">
    <source>
        <dbReference type="EMBL" id="GMA92420.1"/>
    </source>
</evidence>
<reference evidence="2" key="1">
    <citation type="journal article" date="2019" name="Int. J. Syst. Evol. Microbiol.">
        <title>The Global Catalogue of Microorganisms (GCM) 10K type strain sequencing project: providing services to taxonomists for standard genome sequencing and annotation.</title>
        <authorList>
            <consortium name="The Broad Institute Genomics Platform"/>
            <consortium name="The Broad Institute Genome Sequencing Center for Infectious Disease"/>
            <person name="Wu L."/>
            <person name="Ma J."/>
        </authorList>
    </citation>
    <scope>NUCLEOTIDE SEQUENCE [LARGE SCALE GENOMIC DNA]</scope>
    <source>
        <strain evidence="2">NBRC 108755</strain>
    </source>
</reference>
<name>A0ABQ6JYQ3_9MICO</name>
<dbReference type="InterPro" id="IPR002591">
    <property type="entry name" value="Phosphodiest/P_Trfase"/>
</dbReference>
<gene>
    <name evidence="1" type="ORF">GCM10025869_29490</name>
</gene>
<comment type="caution">
    <text evidence="1">The sequence shown here is derived from an EMBL/GenBank/DDBJ whole genome shotgun (WGS) entry which is preliminary data.</text>
</comment>
<dbReference type="SUPFAM" id="SSF53649">
    <property type="entry name" value="Alkaline phosphatase-like"/>
    <property type="match status" value="1"/>
</dbReference>
<dbReference type="Gene3D" id="3.40.720.10">
    <property type="entry name" value="Alkaline Phosphatase, subunit A"/>
    <property type="match status" value="1"/>
</dbReference>
<sequence>MPDLDVAGHAKGIASSEWVEALEALDAEIAGVIALLGARHGLVLTADHGMVDVPEHAHRIVAPALLDGVRHIAGEPRCLQLHLDPGVAVDAVAERWRASEGKRAWIATREEAIAAGWFGDVDAEVLPRIGEVLVAARADHAYYTDPDDRARGMIGQHGSLTAAETAVPLLRFGAFAAG</sequence>